<keyword evidence="1" id="KW-1133">Transmembrane helix</keyword>
<accession>A0ABV1XQQ4</accession>
<gene>
    <name evidence="2" type="ORF">ABT384_14910</name>
</gene>
<feature type="transmembrane region" description="Helical" evidence="1">
    <location>
        <begin position="141"/>
        <end position="159"/>
    </location>
</feature>
<feature type="transmembrane region" description="Helical" evidence="1">
    <location>
        <begin position="40"/>
        <end position="61"/>
    </location>
</feature>
<keyword evidence="3" id="KW-1185">Reference proteome</keyword>
<evidence type="ECO:0000313" key="2">
    <source>
        <dbReference type="EMBL" id="MER7373928.1"/>
    </source>
</evidence>
<reference evidence="2 3" key="1">
    <citation type="submission" date="2024-06" db="EMBL/GenBank/DDBJ databases">
        <title>The Natural Products Discovery Center: Release of the First 8490 Sequenced Strains for Exploring Actinobacteria Biosynthetic Diversity.</title>
        <authorList>
            <person name="Kalkreuter E."/>
            <person name="Kautsar S.A."/>
            <person name="Yang D."/>
            <person name="Bader C.D."/>
            <person name="Teijaro C.N."/>
            <person name="Fluegel L."/>
            <person name="Davis C.M."/>
            <person name="Simpson J.R."/>
            <person name="Lauterbach L."/>
            <person name="Steele A.D."/>
            <person name="Gui C."/>
            <person name="Meng S."/>
            <person name="Li G."/>
            <person name="Viehrig K."/>
            <person name="Ye F."/>
            <person name="Su P."/>
            <person name="Kiefer A.F."/>
            <person name="Nichols A."/>
            <person name="Cepeda A.J."/>
            <person name="Yan W."/>
            <person name="Fan B."/>
            <person name="Jiang Y."/>
            <person name="Adhikari A."/>
            <person name="Zheng C.-J."/>
            <person name="Schuster L."/>
            <person name="Cowan T.M."/>
            <person name="Smanski M.J."/>
            <person name="Chevrette M.G."/>
            <person name="De Carvalho L.P.S."/>
            <person name="Shen B."/>
        </authorList>
    </citation>
    <scope>NUCLEOTIDE SEQUENCE [LARGE SCALE GENOMIC DNA]</scope>
    <source>
        <strain evidence="2 3">NPDC000155</strain>
    </source>
</reference>
<evidence type="ECO:0000313" key="3">
    <source>
        <dbReference type="Proteomes" id="UP001486207"/>
    </source>
</evidence>
<feature type="transmembrane region" description="Helical" evidence="1">
    <location>
        <begin position="91"/>
        <end position="112"/>
    </location>
</feature>
<organism evidence="2 3">
    <name type="scientific">Streptomyces lanatus</name>
    <dbReference type="NCBI Taxonomy" id="66900"/>
    <lineage>
        <taxon>Bacteria</taxon>
        <taxon>Bacillati</taxon>
        <taxon>Actinomycetota</taxon>
        <taxon>Actinomycetes</taxon>
        <taxon>Kitasatosporales</taxon>
        <taxon>Streptomycetaceae</taxon>
        <taxon>Streptomyces</taxon>
    </lineage>
</organism>
<protein>
    <recommendedName>
        <fullName evidence="4">Integral membrane protein</fullName>
    </recommendedName>
</protein>
<feature type="transmembrane region" description="Helical" evidence="1">
    <location>
        <begin position="220"/>
        <end position="243"/>
    </location>
</feature>
<comment type="caution">
    <text evidence="2">The sequence shown here is derived from an EMBL/GenBank/DDBJ whole genome shotgun (WGS) entry which is preliminary data.</text>
</comment>
<feature type="transmembrane region" description="Helical" evidence="1">
    <location>
        <begin position="180"/>
        <end position="200"/>
    </location>
</feature>
<evidence type="ECO:0000256" key="1">
    <source>
        <dbReference type="SAM" id="Phobius"/>
    </source>
</evidence>
<name>A0ABV1XQQ4_9ACTN</name>
<proteinExistence type="predicted"/>
<sequence>MLDSTAPPASHTRADRYARLGGLAAGVLLSLDLIDAPGGLGSGILAAIPVFGLGAVAGVLLGEYLTARPRGTVRTAGLAPRRIRDHVPPRLTVLLLIEMSLLIALLVTAIAIGSPDDTGRAGRALTMTCSGVTESHGPWPGTFYAVPALASLVSSTAACGHALRHITRRPGQEQDRRNRALAITAAWGLLTSAPLAGAAWTAAGSLRGLSCDGTLGSVAVWILLPVCLLALGTAIWCLFTVVAPKAFQR</sequence>
<evidence type="ECO:0008006" key="4">
    <source>
        <dbReference type="Google" id="ProtNLM"/>
    </source>
</evidence>
<keyword evidence="1" id="KW-0472">Membrane</keyword>
<dbReference type="EMBL" id="JBEPFB010000006">
    <property type="protein sequence ID" value="MER7373928.1"/>
    <property type="molecule type" value="Genomic_DNA"/>
</dbReference>
<dbReference type="Proteomes" id="UP001486207">
    <property type="component" value="Unassembled WGS sequence"/>
</dbReference>
<keyword evidence="1" id="KW-0812">Transmembrane</keyword>
<dbReference type="RefSeq" id="WP_190071172.1">
    <property type="nucleotide sequence ID" value="NZ_BNBM01000006.1"/>
</dbReference>